<evidence type="ECO:0000256" key="2">
    <source>
        <dbReference type="ARBA" id="ARBA00022670"/>
    </source>
</evidence>
<keyword evidence="3" id="KW-0378">Hydrolase</keyword>
<dbReference type="GO" id="GO:0000338">
    <property type="term" value="P:protein deneddylation"/>
    <property type="evidence" value="ECO:0007669"/>
    <property type="project" value="TreeGrafter"/>
</dbReference>
<dbReference type="InterPro" id="IPR003653">
    <property type="entry name" value="Peptidase_C48_C"/>
</dbReference>
<comment type="similarity">
    <text evidence="1">Belongs to the peptidase C48 family.</text>
</comment>
<evidence type="ECO:0000256" key="4">
    <source>
        <dbReference type="ARBA" id="ARBA00022807"/>
    </source>
</evidence>
<evidence type="ECO:0000313" key="6">
    <source>
        <dbReference type="EMBL" id="KAK9935781.1"/>
    </source>
</evidence>
<feature type="domain" description="Ubiquitin-like protease family profile" evidence="5">
    <location>
        <begin position="11"/>
        <end position="286"/>
    </location>
</feature>
<dbReference type="Gene3D" id="1.10.418.20">
    <property type="match status" value="1"/>
</dbReference>
<sequence length="337" mass="39683">MDPKVLTYNSVVLRRSDLDLLRGPHYLNDCIIEFYFSYVSNYLCNDDILLVSPTMSFWLANSEDSEATFRDFEESNQLGKKQVVIFTVNDNQDTSKKDGGNHWSLLVYYRKSNAFVHYDSLGGLNNLVARKFYGAVKKYVAVAPAPTPPTPTSSLQPYQGHKYNSKRLRRIRNYLKLGAFVMMRSTYFSNKFHQFRNYAKKKKKIFFSKKYLLRDYHPTKNIIRARGDEAWKKVCYGMQKRLINNNNNGDDDDDKDDPWFREETVMPRQTNMYDCGLYVMSVARVICQWYYQPADEEHQQNCFLGDDRFPNIIKHLDNSLEYTMRSQLLRLIQHLAS</sequence>
<evidence type="ECO:0000256" key="3">
    <source>
        <dbReference type="ARBA" id="ARBA00022801"/>
    </source>
</evidence>
<dbReference type="InterPro" id="IPR038765">
    <property type="entry name" value="Papain-like_cys_pep_sf"/>
</dbReference>
<evidence type="ECO:0000259" key="5">
    <source>
        <dbReference type="PROSITE" id="PS50600"/>
    </source>
</evidence>
<dbReference type="GO" id="GO:0008234">
    <property type="term" value="F:cysteine-type peptidase activity"/>
    <property type="evidence" value="ECO:0007669"/>
    <property type="project" value="UniProtKB-KW"/>
</dbReference>
<organism evidence="6 7">
    <name type="scientific">Rubus argutus</name>
    <name type="common">Southern blackberry</name>
    <dbReference type="NCBI Taxonomy" id="59490"/>
    <lineage>
        <taxon>Eukaryota</taxon>
        <taxon>Viridiplantae</taxon>
        <taxon>Streptophyta</taxon>
        <taxon>Embryophyta</taxon>
        <taxon>Tracheophyta</taxon>
        <taxon>Spermatophyta</taxon>
        <taxon>Magnoliopsida</taxon>
        <taxon>eudicotyledons</taxon>
        <taxon>Gunneridae</taxon>
        <taxon>Pentapetalae</taxon>
        <taxon>rosids</taxon>
        <taxon>fabids</taxon>
        <taxon>Rosales</taxon>
        <taxon>Rosaceae</taxon>
        <taxon>Rosoideae</taxon>
        <taxon>Rosoideae incertae sedis</taxon>
        <taxon>Rubus</taxon>
    </lineage>
</organism>
<name>A0AAW1XHK8_RUBAR</name>
<dbReference type="PANTHER" id="PTHR46468:SF2">
    <property type="entry name" value="PROTEASE, SENP8, PUTATIVE-RELATED"/>
    <property type="match status" value="1"/>
</dbReference>
<dbReference type="InterPro" id="IPR044613">
    <property type="entry name" value="Nep1/2-like"/>
</dbReference>
<evidence type="ECO:0000256" key="1">
    <source>
        <dbReference type="ARBA" id="ARBA00005234"/>
    </source>
</evidence>
<dbReference type="GO" id="GO:0006508">
    <property type="term" value="P:proteolysis"/>
    <property type="evidence" value="ECO:0007669"/>
    <property type="project" value="UniProtKB-KW"/>
</dbReference>
<dbReference type="GO" id="GO:0019784">
    <property type="term" value="F:deNEDDylase activity"/>
    <property type="evidence" value="ECO:0007669"/>
    <property type="project" value="InterPro"/>
</dbReference>
<gene>
    <name evidence="6" type="ORF">M0R45_022866</name>
</gene>
<comment type="caution">
    <text evidence="6">The sequence shown here is derived from an EMBL/GenBank/DDBJ whole genome shotgun (WGS) entry which is preliminary data.</text>
</comment>
<dbReference type="PANTHER" id="PTHR46468">
    <property type="entry name" value="SENTRIN-SPECIFIC PROTEASE 8"/>
    <property type="match status" value="1"/>
</dbReference>
<dbReference type="PROSITE" id="PS50600">
    <property type="entry name" value="ULP_PROTEASE"/>
    <property type="match status" value="1"/>
</dbReference>
<keyword evidence="2" id="KW-0645">Protease</keyword>
<dbReference type="EMBL" id="JBEDUW010000004">
    <property type="protein sequence ID" value="KAK9935781.1"/>
    <property type="molecule type" value="Genomic_DNA"/>
</dbReference>
<dbReference type="AlphaFoldDB" id="A0AAW1XHK8"/>
<keyword evidence="4" id="KW-0788">Thiol protease</keyword>
<dbReference type="Proteomes" id="UP001457282">
    <property type="component" value="Unassembled WGS sequence"/>
</dbReference>
<dbReference type="Gene3D" id="3.40.395.10">
    <property type="entry name" value="Adenoviral Proteinase, Chain A"/>
    <property type="match status" value="1"/>
</dbReference>
<keyword evidence="7" id="KW-1185">Reference proteome</keyword>
<proteinExistence type="inferred from homology"/>
<dbReference type="SUPFAM" id="SSF54001">
    <property type="entry name" value="Cysteine proteinases"/>
    <property type="match status" value="1"/>
</dbReference>
<protein>
    <recommendedName>
        <fullName evidence="5">Ubiquitin-like protease family profile domain-containing protein</fullName>
    </recommendedName>
</protein>
<evidence type="ECO:0000313" key="7">
    <source>
        <dbReference type="Proteomes" id="UP001457282"/>
    </source>
</evidence>
<reference evidence="6 7" key="1">
    <citation type="journal article" date="2023" name="G3 (Bethesda)">
        <title>A chromosome-length genome assembly and annotation of blackberry (Rubus argutus, cv. 'Hillquist').</title>
        <authorList>
            <person name="Bruna T."/>
            <person name="Aryal R."/>
            <person name="Dudchenko O."/>
            <person name="Sargent D.J."/>
            <person name="Mead D."/>
            <person name="Buti M."/>
            <person name="Cavallini A."/>
            <person name="Hytonen T."/>
            <person name="Andres J."/>
            <person name="Pham M."/>
            <person name="Weisz D."/>
            <person name="Mascagni F."/>
            <person name="Usai G."/>
            <person name="Natali L."/>
            <person name="Bassil N."/>
            <person name="Fernandez G.E."/>
            <person name="Lomsadze A."/>
            <person name="Armour M."/>
            <person name="Olukolu B."/>
            <person name="Poorten T."/>
            <person name="Britton C."/>
            <person name="Davik J."/>
            <person name="Ashrafi H."/>
            <person name="Aiden E.L."/>
            <person name="Borodovsky M."/>
            <person name="Worthington M."/>
        </authorList>
    </citation>
    <scope>NUCLEOTIDE SEQUENCE [LARGE SCALE GENOMIC DNA]</scope>
    <source>
        <strain evidence="6">PI 553951</strain>
    </source>
</reference>
<accession>A0AAW1XHK8</accession>